<evidence type="ECO:0000313" key="3">
    <source>
        <dbReference type="EMBL" id="TLD70110.1"/>
    </source>
</evidence>
<feature type="signal peptide" evidence="2">
    <location>
        <begin position="1"/>
        <end position="21"/>
    </location>
</feature>
<name>A0A5R8KCS4_9BACT</name>
<protein>
    <submittedName>
        <fullName evidence="3">Uncharacterized protein</fullName>
    </submittedName>
</protein>
<evidence type="ECO:0000256" key="1">
    <source>
        <dbReference type="SAM" id="MobiDB-lite"/>
    </source>
</evidence>
<dbReference type="EMBL" id="VAUV01000009">
    <property type="protein sequence ID" value="TLD70110.1"/>
    <property type="molecule type" value="Genomic_DNA"/>
</dbReference>
<accession>A0A5R8KCS4</accession>
<dbReference type="AlphaFoldDB" id="A0A5R8KCS4"/>
<evidence type="ECO:0000256" key="2">
    <source>
        <dbReference type="SAM" id="SignalP"/>
    </source>
</evidence>
<keyword evidence="4" id="KW-1185">Reference proteome</keyword>
<comment type="caution">
    <text evidence="3">The sequence shown here is derived from an EMBL/GenBank/DDBJ whole genome shotgun (WGS) entry which is preliminary data.</text>
</comment>
<organism evidence="3 4">
    <name type="scientific">Phragmitibacter flavus</name>
    <dbReference type="NCBI Taxonomy" id="2576071"/>
    <lineage>
        <taxon>Bacteria</taxon>
        <taxon>Pseudomonadati</taxon>
        <taxon>Verrucomicrobiota</taxon>
        <taxon>Verrucomicrobiia</taxon>
        <taxon>Verrucomicrobiales</taxon>
        <taxon>Verrucomicrobiaceae</taxon>
        <taxon>Phragmitibacter</taxon>
    </lineage>
</organism>
<feature type="chain" id="PRO_5024348502" evidence="2">
    <location>
        <begin position="22"/>
        <end position="671"/>
    </location>
</feature>
<dbReference type="RefSeq" id="WP_138086705.1">
    <property type="nucleotide sequence ID" value="NZ_VAUV01000009.1"/>
</dbReference>
<dbReference type="OrthoDB" id="179152at2"/>
<dbReference type="Proteomes" id="UP000306196">
    <property type="component" value="Unassembled WGS sequence"/>
</dbReference>
<feature type="region of interest" description="Disordered" evidence="1">
    <location>
        <begin position="531"/>
        <end position="550"/>
    </location>
</feature>
<evidence type="ECO:0000313" key="4">
    <source>
        <dbReference type="Proteomes" id="UP000306196"/>
    </source>
</evidence>
<keyword evidence="2" id="KW-0732">Signal</keyword>
<gene>
    <name evidence="3" type="ORF">FEM03_12995</name>
</gene>
<reference evidence="3 4" key="1">
    <citation type="submission" date="2019-05" db="EMBL/GenBank/DDBJ databases">
        <title>Verrucobacter flavum gen. nov., sp. nov. a new member of the family Verrucomicrobiaceae.</title>
        <authorList>
            <person name="Szuroczki S."/>
            <person name="Abbaszade G."/>
            <person name="Szabo A."/>
            <person name="Felfoldi T."/>
            <person name="Schumann P."/>
            <person name="Boka K."/>
            <person name="Keki Z."/>
            <person name="Toumi M."/>
            <person name="Toth E."/>
        </authorList>
    </citation>
    <scope>NUCLEOTIDE SEQUENCE [LARGE SCALE GENOMIC DNA]</scope>
    <source>
        <strain evidence="3 4">MG-N-17</strain>
    </source>
</reference>
<proteinExistence type="predicted"/>
<sequence>MPRPLLFLAALLLSAAANLPAQDPSKSSFTTKSYPFKSDELTNGFILPNKGQLRAPGLPDTPNAKPADITKFLGLSHAVLAEYLLPQGVHLPEGSLIAYNPANSTLTARTTAEVHAQLSTLSEQSLTTVPNILRFRLHLLEADETSVRTLLSKTRLPHDHTQAYQEFLATPNTKEIDLLTIDSRSGQRSISNQITDFIYNAEFTATQSGLPLTTGNHVEQVGTTLEIDPVLGPDGRTLDINYQLNHHYAPPQQRWEPIAINGEKRQEVRLTNFFKANNSTSIMMFSGTTRLLSAWKPQDINFLEGRLQTAFLRADVVKILPDTDPQIETWFGKEGKDLKPKALPKPGEDPLLPPGMMMRTFRVPPDFFSVLRGQNSNDHAPADPFAPAAASSEPQMTIRATALEILRAQGFEFPKGSSANFNPATGELIVRNTQENLEELEAHIGSIRIRRPQQLVFTLHLISGDATYLRDITTSGIALANHQKIFETIQAAANTNPAPHQLKWLHSTRLQCRSGQRAVLKTGPIHQFVDQVSETKPAPTANSKEGDKAVPPAQAAVADALRDFYAVTDQREAGLEFEIDPVLGPDGETIDINLSLENHFRAPTLLLSEADALHLDAPQTHFHTYQNNTSVTLIKGSTRLLGLWLPKGANSAEDPAQAHAAFLQVDLMTLE</sequence>